<evidence type="ECO:0000256" key="5">
    <source>
        <dbReference type="ARBA" id="ARBA00022989"/>
    </source>
</evidence>
<dbReference type="Pfam" id="PF02163">
    <property type="entry name" value="Peptidase_M50"/>
    <property type="match status" value="1"/>
</dbReference>
<organism evidence="9 10">
    <name type="scientific">Zooshikella harenae</name>
    <dbReference type="NCBI Taxonomy" id="2827238"/>
    <lineage>
        <taxon>Bacteria</taxon>
        <taxon>Pseudomonadati</taxon>
        <taxon>Pseudomonadota</taxon>
        <taxon>Gammaproteobacteria</taxon>
        <taxon>Oceanospirillales</taxon>
        <taxon>Zooshikellaceae</taxon>
        <taxon>Zooshikella</taxon>
    </lineage>
</organism>
<gene>
    <name evidence="9" type="ORF">KCG35_25210</name>
</gene>
<accession>A0ABS5ZJU5</accession>
<dbReference type="CDD" id="cd05709">
    <property type="entry name" value="S2P-M50"/>
    <property type="match status" value="1"/>
</dbReference>
<evidence type="ECO:0000313" key="10">
    <source>
        <dbReference type="Proteomes" id="UP000690515"/>
    </source>
</evidence>
<comment type="similarity">
    <text evidence="3">Belongs to the peptidase M50B family.</text>
</comment>
<keyword evidence="10" id="KW-1185">Reference proteome</keyword>
<feature type="transmembrane region" description="Helical" evidence="7">
    <location>
        <begin position="122"/>
        <end position="146"/>
    </location>
</feature>
<comment type="cofactor">
    <cofactor evidence="1">
        <name>Zn(2+)</name>
        <dbReference type="ChEBI" id="CHEBI:29105"/>
    </cofactor>
</comment>
<proteinExistence type="inferred from homology"/>
<evidence type="ECO:0000256" key="7">
    <source>
        <dbReference type="SAM" id="Phobius"/>
    </source>
</evidence>
<dbReference type="EMBL" id="JAGSOY010000234">
    <property type="protein sequence ID" value="MBU2714352.1"/>
    <property type="molecule type" value="Genomic_DNA"/>
</dbReference>
<evidence type="ECO:0000256" key="6">
    <source>
        <dbReference type="ARBA" id="ARBA00023136"/>
    </source>
</evidence>
<keyword evidence="6 7" id="KW-0472">Membrane</keyword>
<dbReference type="RefSeq" id="WP_215822608.1">
    <property type="nucleotide sequence ID" value="NZ_JAGSOY010000234.1"/>
</dbReference>
<feature type="non-terminal residue" evidence="9">
    <location>
        <position position="1"/>
    </location>
</feature>
<feature type="transmembrane region" description="Helical" evidence="7">
    <location>
        <begin position="152"/>
        <end position="175"/>
    </location>
</feature>
<dbReference type="Proteomes" id="UP000690515">
    <property type="component" value="Unassembled WGS sequence"/>
</dbReference>
<dbReference type="InterPro" id="IPR011990">
    <property type="entry name" value="TPR-like_helical_dom_sf"/>
</dbReference>
<protein>
    <recommendedName>
        <fullName evidence="8">Peptidase M50 domain-containing protein</fullName>
    </recommendedName>
</protein>
<evidence type="ECO:0000256" key="3">
    <source>
        <dbReference type="ARBA" id="ARBA00007931"/>
    </source>
</evidence>
<feature type="transmembrane region" description="Helical" evidence="7">
    <location>
        <begin position="17"/>
        <end position="34"/>
    </location>
</feature>
<sequence length="403" mass="45191">YCPECFSEEITKKGKRAWLIWILGLTVCIWGAITHPDDKLYYLGVTLFSWGVVNFISITIHELVHYISTKLLGGYCPRVSFGEGGLIYSFHSKHTIWELRASPSLGITYVAFPTHLQQGWRYLVVLASAGLVNLSIAVSAFLLVYFEAIKGLHSLIAVFIIVFGVVNAFLFYVAFRPKVIRTGQSSDGAQILEILKKNDAFFDKLHMGYQLNIADALISRGEYATLITFIESCKDYENSPLHCSCLEYAYIQLGKLDLALEYSNRSIGLLETHGKDCLPQGSSVEAIKAIFLNNLAFALYLMNSEDSERMVNAANFAYQNIPWNDAIISTWASIQIEYGDLSKGISLLEKLVSKKREIDDKCSAQNYASLAIGYRKTNKLDEMNKAKAKSIALDPHCILLERI</sequence>
<feature type="transmembrane region" description="Helical" evidence="7">
    <location>
        <begin position="40"/>
        <end position="60"/>
    </location>
</feature>
<name>A0ABS5ZJU5_9GAMM</name>
<dbReference type="InterPro" id="IPR008915">
    <property type="entry name" value="Peptidase_M50"/>
</dbReference>
<keyword evidence="4 7" id="KW-0812">Transmembrane</keyword>
<keyword evidence="5 7" id="KW-1133">Transmembrane helix</keyword>
<evidence type="ECO:0000313" key="9">
    <source>
        <dbReference type="EMBL" id="MBU2714352.1"/>
    </source>
</evidence>
<evidence type="ECO:0000256" key="2">
    <source>
        <dbReference type="ARBA" id="ARBA00004141"/>
    </source>
</evidence>
<dbReference type="SUPFAM" id="SSF48452">
    <property type="entry name" value="TPR-like"/>
    <property type="match status" value="1"/>
</dbReference>
<dbReference type="Gene3D" id="1.25.40.10">
    <property type="entry name" value="Tetratricopeptide repeat domain"/>
    <property type="match status" value="1"/>
</dbReference>
<comment type="caution">
    <text evidence="9">The sequence shown here is derived from an EMBL/GenBank/DDBJ whole genome shotgun (WGS) entry which is preliminary data.</text>
</comment>
<comment type="subcellular location">
    <subcellularLocation>
        <location evidence="2">Membrane</location>
        <topology evidence="2">Multi-pass membrane protein</topology>
    </subcellularLocation>
</comment>
<evidence type="ECO:0000256" key="4">
    <source>
        <dbReference type="ARBA" id="ARBA00022692"/>
    </source>
</evidence>
<reference evidence="9 10" key="1">
    <citation type="submission" date="2021-04" db="EMBL/GenBank/DDBJ databases">
        <authorList>
            <person name="Pira H."/>
            <person name="Risdian C."/>
            <person name="Wink J."/>
        </authorList>
    </citation>
    <scope>NUCLEOTIDE SEQUENCE [LARGE SCALE GENOMIC DNA]</scope>
    <source>
        <strain evidence="9 10">WH53</strain>
    </source>
</reference>
<evidence type="ECO:0000259" key="8">
    <source>
        <dbReference type="Pfam" id="PF02163"/>
    </source>
</evidence>
<feature type="domain" description="Peptidase M50" evidence="8">
    <location>
        <begin position="55"/>
        <end position="197"/>
    </location>
</feature>
<evidence type="ECO:0000256" key="1">
    <source>
        <dbReference type="ARBA" id="ARBA00001947"/>
    </source>
</evidence>